<name>A0A2T7G4G9_9RHOB</name>
<evidence type="ECO:0000256" key="3">
    <source>
        <dbReference type="ARBA" id="ARBA00006171"/>
    </source>
</evidence>
<gene>
    <name evidence="5" type="ORF">DC366_14215</name>
</gene>
<organism evidence="5 6">
    <name type="scientific">Pelagivirga sediminicola</name>
    <dbReference type="NCBI Taxonomy" id="2170575"/>
    <lineage>
        <taxon>Bacteria</taxon>
        <taxon>Pseudomonadati</taxon>
        <taxon>Pseudomonadota</taxon>
        <taxon>Alphaproteobacteria</taxon>
        <taxon>Rhodobacterales</taxon>
        <taxon>Paracoccaceae</taxon>
        <taxon>Pelagivirga</taxon>
    </lineage>
</organism>
<dbReference type="GO" id="GO:0008967">
    <property type="term" value="F:phosphoglycolate phosphatase activity"/>
    <property type="evidence" value="ECO:0007669"/>
    <property type="project" value="UniProtKB-EC"/>
</dbReference>
<comment type="catalytic activity">
    <reaction evidence="1">
        <text>2-phosphoglycolate + H2O = glycolate + phosphate</text>
        <dbReference type="Rhea" id="RHEA:14369"/>
        <dbReference type="ChEBI" id="CHEBI:15377"/>
        <dbReference type="ChEBI" id="CHEBI:29805"/>
        <dbReference type="ChEBI" id="CHEBI:43474"/>
        <dbReference type="ChEBI" id="CHEBI:58033"/>
        <dbReference type="EC" id="3.1.3.18"/>
    </reaction>
</comment>
<dbReference type="InterPro" id="IPR036412">
    <property type="entry name" value="HAD-like_sf"/>
</dbReference>
<dbReference type="Pfam" id="PF00702">
    <property type="entry name" value="Hydrolase"/>
    <property type="match status" value="1"/>
</dbReference>
<evidence type="ECO:0000256" key="2">
    <source>
        <dbReference type="ARBA" id="ARBA00004818"/>
    </source>
</evidence>
<comment type="pathway">
    <text evidence="2">Organic acid metabolism; glycolate biosynthesis; glycolate from 2-phosphoglycolate: step 1/1.</text>
</comment>
<dbReference type="InterPro" id="IPR023214">
    <property type="entry name" value="HAD_sf"/>
</dbReference>
<evidence type="ECO:0000313" key="5">
    <source>
        <dbReference type="EMBL" id="PVA09280.1"/>
    </source>
</evidence>
<evidence type="ECO:0000256" key="4">
    <source>
        <dbReference type="ARBA" id="ARBA00013078"/>
    </source>
</evidence>
<dbReference type="NCBIfam" id="TIGR01549">
    <property type="entry name" value="HAD-SF-IA-v1"/>
    <property type="match status" value="1"/>
</dbReference>
<comment type="similarity">
    <text evidence="3">Belongs to the HAD-like hydrolase superfamily. CbbY/CbbZ/Gph/YieH family.</text>
</comment>
<dbReference type="EMBL" id="QCYH01000009">
    <property type="protein sequence ID" value="PVA09280.1"/>
    <property type="molecule type" value="Genomic_DNA"/>
</dbReference>
<dbReference type="SFLD" id="SFLDS00003">
    <property type="entry name" value="Haloacid_Dehalogenase"/>
    <property type="match status" value="1"/>
</dbReference>
<proteinExistence type="inferred from homology"/>
<evidence type="ECO:0000256" key="1">
    <source>
        <dbReference type="ARBA" id="ARBA00000830"/>
    </source>
</evidence>
<dbReference type="SUPFAM" id="SSF56784">
    <property type="entry name" value="HAD-like"/>
    <property type="match status" value="1"/>
</dbReference>
<dbReference type="CDD" id="cd01427">
    <property type="entry name" value="HAD_like"/>
    <property type="match status" value="1"/>
</dbReference>
<dbReference type="Gene3D" id="1.10.150.240">
    <property type="entry name" value="Putative phosphatase, domain 2"/>
    <property type="match status" value="1"/>
</dbReference>
<dbReference type="GO" id="GO:0005829">
    <property type="term" value="C:cytosol"/>
    <property type="evidence" value="ECO:0007669"/>
    <property type="project" value="TreeGrafter"/>
</dbReference>
<dbReference type="InterPro" id="IPR023198">
    <property type="entry name" value="PGP-like_dom2"/>
</dbReference>
<dbReference type="OrthoDB" id="9797743at2"/>
<protein>
    <recommendedName>
        <fullName evidence="4">phosphoglycolate phosphatase</fullName>
        <ecNumber evidence="4">3.1.3.18</ecNumber>
    </recommendedName>
</protein>
<dbReference type="SFLD" id="SFLDG01129">
    <property type="entry name" value="C1.5:_HAD__Beta-PGM__Phosphata"/>
    <property type="match status" value="1"/>
</dbReference>
<dbReference type="GO" id="GO:0006281">
    <property type="term" value="P:DNA repair"/>
    <property type="evidence" value="ECO:0007669"/>
    <property type="project" value="TreeGrafter"/>
</dbReference>
<keyword evidence="6" id="KW-1185">Reference proteome</keyword>
<dbReference type="Proteomes" id="UP000244446">
    <property type="component" value="Unassembled WGS sequence"/>
</dbReference>
<evidence type="ECO:0000313" key="6">
    <source>
        <dbReference type="Proteomes" id="UP000244446"/>
    </source>
</evidence>
<dbReference type="RefSeq" id="WP_108692900.1">
    <property type="nucleotide sequence ID" value="NZ_QCYH01000009.1"/>
</dbReference>
<dbReference type="InterPro" id="IPR006439">
    <property type="entry name" value="HAD-SF_hydro_IA"/>
</dbReference>
<dbReference type="EC" id="3.1.3.18" evidence="4"/>
<reference evidence="5 6" key="1">
    <citation type="submission" date="2018-04" db="EMBL/GenBank/DDBJ databases">
        <title>Pelagivirga bohaiensis gen. nov., sp. nov., a bacterium isolated from the Bohai Sea.</title>
        <authorList>
            <person name="Ji X."/>
        </authorList>
    </citation>
    <scope>NUCLEOTIDE SEQUENCE [LARGE SCALE GENOMIC DNA]</scope>
    <source>
        <strain evidence="5 6">BH-SD19</strain>
    </source>
</reference>
<accession>A0A2T7G4G9</accession>
<dbReference type="PANTHER" id="PTHR43434:SF1">
    <property type="entry name" value="PHOSPHOGLYCOLATE PHOSPHATASE"/>
    <property type="match status" value="1"/>
</dbReference>
<dbReference type="InterPro" id="IPR050155">
    <property type="entry name" value="HAD-like_hydrolase_sf"/>
</dbReference>
<dbReference type="AlphaFoldDB" id="A0A2T7G4G9"/>
<dbReference type="PRINTS" id="PR00413">
    <property type="entry name" value="HADHALOGNASE"/>
</dbReference>
<comment type="caution">
    <text evidence="5">The sequence shown here is derived from an EMBL/GenBank/DDBJ whole genome shotgun (WGS) entry which is preliminary data.</text>
</comment>
<dbReference type="Gene3D" id="3.40.50.1000">
    <property type="entry name" value="HAD superfamily/HAD-like"/>
    <property type="match status" value="1"/>
</dbReference>
<sequence length="237" mass="24283">MTDPVRRADIGGIIFDKDGTLFDFHTTWADWTRDLLDALAAEHGASADTLARAVDFDLAAGRFLPSSPLIGATSGEGAALLAAAIPGADAQRIEDQIRLTSADAPLAPAVPLAPFLTGLAARGLKLGLVTNDTEYGARAHLGSAGVLDHFDFIAGYDTGHGAKPEAGALLAFAKAMGMAPRDVAMVGDSTHDLIAGRAGGMHTLGVLTGIAETPELAPYADAVLPDIGHIPAWLDGA</sequence>
<dbReference type="PANTHER" id="PTHR43434">
    <property type="entry name" value="PHOSPHOGLYCOLATE PHOSPHATASE"/>
    <property type="match status" value="1"/>
</dbReference>